<gene>
    <name evidence="1" type="ORF">KTN04_06135</name>
</gene>
<evidence type="ECO:0000313" key="1">
    <source>
        <dbReference type="EMBL" id="MBV0932913.1"/>
    </source>
</evidence>
<keyword evidence="2" id="KW-1185">Reference proteome</keyword>
<dbReference type="InterPro" id="IPR017136">
    <property type="entry name" value="UCP037205"/>
</dbReference>
<comment type="caution">
    <text evidence="1">The sequence shown here is derived from an EMBL/GenBank/DDBJ whole genome shotgun (WGS) entry which is preliminary data.</text>
</comment>
<dbReference type="EMBL" id="JAHQZT010000006">
    <property type="protein sequence ID" value="MBV0932913.1"/>
    <property type="molecule type" value="Genomic_DNA"/>
</dbReference>
<dbReference type="PANTHER" id="PTHR37463:SF1">
    <property type="entry name" value="DUF2256 DOMAIN-CONTAINING PROTEIN"/>
    <property type="match status" value="1"/>
</dbReference>
<dbReference type="PANTHER" id="PTHR37463">
    <property type="entry name" value="GSL3115 PROTEIN"/>
    <property type="match status" value="1"/>
</dbReference>
<organism evidence="1 2">
    <name type="scientific">Marinobacterium weihaiense</name>
    <dbReference type="NCBI Taxonomy" id="2851016"/>
    <lineage>
        <taxon>Bacteria</taxon>
        <taxon>Pseudomonadati</taxon>
        <taxon>Pseudomonadota</taxon>
        <taxon>Gammaproteobacteria</taxon>
        <taxon>Oceanospirillales</taxon>
        <taxon>Oceanospirillaceae</taxon>
        <taxon>Marinobacterium</taxon>
    </lineage>
</organism>
<reference evidence="1 2" key="1">
    <citation type="submission" date="2021-06" db="EMBL/GenBank/DDBJ databases">
        <title>Bacterium isolated from marine sediment.</title>
        <authorList>
            <person name="Zhu K.-L."/>
            <person name="Du Z.-J."/>
            <person name="Liang Q.-Y."/>
        </authorList>
    </citation>
    <scope>NUCLEOTIDE SEQUENCE [LARGE SCALE GENOMIC DNA]</scope>
    <source>
        <strain evidence="1 2">A346</strain>
    </source>
</reference>
<sequence>MKRKADLPEKICPACQRPFSWRRKWANCWDEVRYCSQRCRRQRGAQGEHQP</sequence>
<name>A0ABS6M9F8_9GAMM</name>
<accession>A0ABS6M9F8</accession>
<dbReference type="PIRSF" id="PIRSF037205">
    <property type="entry name" value="UCP037205"/>
    <property type="match status" value="1"/>
</dbReference>
<protein>
    <submittedName>
        <fullName evidence="1">DUF2256 domain-containing protein</fullName>
    </submittedName>
</protein>
<proteinExistence type="predicted"/>
<dbReference type="Proteomes" id="UP000755551">
    <property type="component" value="Unassembled WGS sequence"/>
</dbReference>
<dbReference type="Pfam" id="PF10013">
    <property type="entry name" value="DUF2256"/>
    <property type="match status" value="1"/>
</dbReference>
<evidence type="ECO:0000313" key="2">
    <source>
        <dbReference type="Proteomes" id="UP000755551"/>
    </source>
</evidence>
<dbReference type="RefSeq" id="WP_217334453.1">
    <property type="nucleotide sequence ID" value="NZ_JAHQZT010000006.1"/>
</dbReference>